<feature type="repeat" description="PPR" evidence="3">
    <location>
        <begin position="266"/>
        <end position="300"/>
    </location>
</feature>
<dbReference type="InterPro" id="IPR011990">
    <property type="entry name" value="TPR-like_helical_dom_sf"/>
</dbReference>
<dbReference type="Gene3D" id="1.25.40.10">
    <property type="entry name" value="Tetratricopeptide repeat domain"/>
    <property type="match status" value="2"/>
</dbReference>
<feature type="repeat" description="PPR" evidence="3">
    <location>
        <begin position="196"/>
        <end position="230"/>
    </location>
</feature>
<evidence type="ECO:0000313" key="5">
    <source>
        <dbReference type="Proteomes" id="UP001190926"/>
    </source>
</evidence>
<evidence type="ECO:0000256" key="2">
    <source>
        <dbReference type="ARBA" id="ARBA00022737"/>
    </source>
</evidence>
<reference evidence="4 5" key="1">
    <citation type="journal article" date="2021" name="Nat. Commun.">
        <title>Incipient diploidization of the medicinal plant Perilla within 10,000 years.</title>
        <authorList>
            <person name="Zhang Y."/>
            <person name="Shen Q."/>
            <person name="Leng L."/>
            <person name="Zhang D."/>
            <person name="Chen S."/>
            <person name="Shi Y."/>
            <person name="Ning Z."/>
            <person name="Chen S."/>
        </authorList>
    </citation>
    <scope>NUCLEOTIDE SEQUENCE [LARGE SCALE GENOMIC DNA]</scope>
    <source>
        <strain evidence="5">cv. PC099</strain>
    </source>
</reference>
<dbReference type="Pfam" id="PF13041">
    <property type="entry name" value="PPR_2"/>
    <property type="match status" value="2"/>
</dbReference>
<protein>
    <recommendedName>
        <fullName evidence="6">Pentatricopeptide repeat-containing protein</fullName>
    </recommendedName>
</protein>
<keyword evidence="2" id="KW-0677">Repeat</keyword>
<feature type="repeat" description="PPR" evidence="3">
    <location>
        <begin position="301"/>
        <end position="335"/>
    </location>
</feature>
<gene>
    <name evidence="4" type="ORF">C2S53_015077</name>
</gene>
<evidence type="ECO:0008006" key="6">
    <source>
        <dbReference type="Google" id="ProtNLM"/>
    </source>
</evidence>
<dbReference type="NCBIfam" id="TIGR00756">
    <property type="entry name" value="PPR"/>
    <property type="match status" value="4"/>
</dbReference>
<dbReference type="PANTHER" id="PTHR47936:SF5">
    <property type="entry name" value="PENTACOTRIPEPTIDE-REPEAT REGION OF PRORP DOMAIN-CONTAINING PROTEIN"/>
    <property type="match status" value="1"/>
</dbReference>
<accession>A0AAD4P9S3</accession>
<dbReference type="EMBL" id="SDAM02000089">
    <property type="protein sequence ID" value="KAH6831551.1"/>
    <property type="molecule type" value="Genomic_DNA"/>
</dbReference>
<dbReference type="GO" id="GO:0009507">
    <property type="term" value="C:chloroplast"/>
    <property type="evidence" value="ECO:0007669"/>
    <property type="project" value="TreeGrafter"/>
</dbReference>
<organism evidence="4 5">
    <name type="scientific">Perilla frutescens var. hirtella</name>
    <name type="common">Perilla citriodora</name>
    <name type="synonym">Perilla setoyensis</name>
    <dbReference type="NCBI Taxonomy" id="608512"/>
    <lineage>
        <taxon>Eukaryota</taxon>
        <taxon>Viridiplantae</taxon>
        <taxon>Streptophyta</taxon>
        <taxon>Embryophyta</taxon>
        <taxon>Tracheophyta</taxon>
        <taxon>Spermatophyta</taxon>
        <taxon>Magnoliopsida</taxon>
        <taxon>eudicotyledons</taxon>
        <taxon>Gunneridae</taxon>
        <taxon>Pentapetalae</taxon>
        <taxon>asterids</taxon>
        <taxon>lamiids</taxon>
        <taxon>Lamiales</taxon>
        <taxon>Lamiaceae</taxon>
        <taxon>Nepetoideae</taxon>
        <taxon>Elsholtzieae</taxon>
        <taxon>Perilla</taxon>
    </lineage>
</organism>
<name>A0AAD4P9S3_PERFH</name>
<dbReference type="GO" id="GO:0010019">
    <property type="term" value="P:chloroplast-nucleus signaling pathway"/>
    <property type="evidence" value="ECO:0007669"/>
    <property type="project" value="TreeGrafter"/>
</dbReference>
<comment type="similarity">
    <text evidence="1">Belongs to the PPR family. P subfamily.</text>
</comment>
<dbReference type="AlphaFoldDB" id="A0AAD4P9S3"/>
<proteinExistence type="inferred from homology"/>
<dbReference type="GO" id="GO:0031930">
    <property type="term" value="P:mitochondria-nucleus signaling pathway"/>
    <property type="evidence" value="ECO:0007669"/>
    <property type="project" value="TreeGrafter"/>
</dbReference>
<evidence type="ECO:0000256" key="1">
    <source>
        <dbReference type="ARBA" id="ARBA00007626"/>
    </source>
</evidence>
<feature type="repeat" description="PPR" evidence="3">
    <location>
        <begin position="231"/>
        <end position="265"/>
    </location>
</feature>
<keyword evidence="5" id="KW-1185">Reference proteome</keyword>
<comment type="caution">
    <text evidence="4">The sequence shown here is derived from an EMBL/GenBank/DDBJ whole genome shotgun (WGS) entry which is preliminary data.</text>
</comment>
<evidence type="ECO:0000256" key="3">
    <source>
        <dbReference type="PROSITE-ProRule" id="PRU00708"/>
    </source>
</evidence>
<evidence type="ECO:0000313" key="4">
    <source>
        <dbReference type="EMBL" id="KAH6831551.1"/>
    </source>
</evidence>
<sequence>MVWARTGLARSDPFVLCFALSGNDEQPRFNITPPAMDKASAACRRLRHIILNKPTPIATVAVATSNTQGKFENLVDKFKKKSTSAGFRRKRLAFKTTVRLLAESGQCSHIDDILQHQKQYPDINDEKFTARLISLYGGAKMLDQALQLFDEMPDLNCPRTVFSFNALLGACLSSENFDKLIELFQELPAKLSIEPNALSYTSAIKAFCKKELFDNAVSMLDEMAANGVDPDAVTFGVLLGGLYHTGRFSEGEKTWNLMREKNVVPDLRCYNSRIYGMMSEKRFSEAIELLKELEQKGLYPDAYTYNLVIKGFIKEGSVDEVKKWHAALRESKTAAPNIFTYVTVIPFALDHGDIDLALELCKNAVAVKGRKLSNKIVGKVIDELLKQSKGEEAKELQDLYNLSHH</sequence>
<dbReference type="PROSITE" id="PS51375">
    <property type="entry name" value="PPR"/>
    <property type="match status" value="4"/>
</dbReference>
<dbReference type="SUPFAM" id="SSF81901">
    <property type="entry name" value="HCP-like"/>
    <property type="match status" value="1"/>
</dbReference>
<dbReference type="InterPro" id="IPR002885">
    <property type="entry name" value="PPR_rpt"/>
</dbReference>
<dbReference type="Proteomes" id="UP001190926">
    <property type="component" value="Unassembled WGS sequence"/>
</dbReference>
<dbReference type="Pfam" id="PF13812">
    <property type="entry name" value="PPR_3"/>
    <property type="match status" value="1"/>
</dbReference>
<dbReference type="PANTHER" id="PTHR47936">
    <property type="entry name" value="PPR_LONG DOMAIN-CONTAINING PROTEIN"/>
    <property type="match status" value="1"/>
</dbReference>